<comment type="subcellular location">
    <subcellularLocation>
        <location evidence="1 7">Cytoplasm</location>
        <location evidence="1 7">Cytoskeleton</location>
    </subcellularLocation>
    <subcellularLocation>
        <location evidence="7">Cytoplasm</location>
    </subcellularLocation>
    <subcellularLocation>
        <location evidence="7">Cytoplasm</location>
        <location evidence="7">Cytoskeleton</location>
        <location evidence="7">Microtubule organizing center</location>
        <location evidence="7">Centrosome</location>
    </subcellularLocation>
    <subcellularLocation>
        <location evidence="7">Cytoplasm</location>
        <location evidence="7">Cytoskeleton</location>
        <location evidence="7">Spindle pole</location>
    </subcellularLocation>
    <subcellularLocation>
        <location evidence="7">Cytoplasm</location>
        <location evidence="7">Cytoskeleton</location>
        <location evidence="7">Spindle</location>
    </subcellularLocation>
    <text evidence="7">Predominantly cytoplasmic. Localized to the interphase centrosome and mitotic spindle poles.</text>
</comment>
<dbReference type="Pfam" id="PF13925">
    <property type="entry name" value="Katanin_con80"/>
    <property type="match status" value="1"/>
</dbReference>
<dbReference type="PANTHER" id="PTHR19845:SF0">
    <property type="entry name" value="KATANIN P80 WD40 REPEAT-CONTAINING SUBUNIT B1"/>
    <property type="match status" value="1"/>
</dbReference>
<evidence type="ECO:0000256" key="1">
    <source>
        <dbReference type="ARBA" id="ARBA00004245"/>
    </source>
</evidence>
<dbReference type="InterPro" id="IPR028021">
    <property type="entry name" value="Katanin_C-terminal"/>
</dbReference>
<dbReference type="PROSITE" id="PS00678">
    <property type="entry name" value="WD_REPEATS_1"/>
    <property type="match status" value="1"/>
</dbReference>
<evidence type="ECO:0000313" key="13">
    <source>
        <dbReference type="Proteomes" id="UP001153620"/>
    </source>
</evidence>
<dbReference type="SMART" id="SM00320">
    <property type="entry name" value="WD40"/>
    <property type="match status" value="6"/>
</dbReference>
<name>A0A9N9WMU7_9DIPT</name>
<dbReference type="SUPFAM" id="SSF50978">
    <property type="entry name" value="WD40 repeat-like"/>
    <property type="match status" value="1"/>
</dbReference>
<evidence type="ECO:0000256" key="3">
    <source>
        <dbReference type="ARBA" id="ARBA00022574"/>
    </source>
</evidence>
<evidence type="ECO:0000256" key="6">
    <source>
        <dbReference type="ARBA" id="ARBA00023212"/>
    </source>
</evidence>
<dbReference type="AlphaFoldDB" id="A0A9N9WMU7"/>
<dbReference type="GO" id="GO:0051013">
    <property type="term" value="P:microtubule severing"/>
    <property type="evidence" value="ECO:0007669"/>
    <property type="project" value="UniProtKB-UniRule"/>
</dbReference>
<dbReference type="PANTHER" id="PTHR19845">
    <property type="entry name" value="KATANIN P80 SUBUNIT"/>
    <property type="match status" value="1"/>
</dbReference>
<keyword evidence="7" id="KW-0132">Cell division</keyword>
<dbReference type="PROSITE" id="PS50294">
    <property type="entry name" value="WD_REPEATS_REGION"/>
    <property type="match status" value="3"/>
</dbReference>
<dbReference type="GO" id="GO:0008352">
    <property type="term" value="C:katanin complex"/>
    <property type="evidence" value="ECO:0007669"/>
    <property type="project" value="InterPro"/>
</dbReference>
<protein>
    <recommendedName>
        <fullName evidence="7">Katanin p80 WD40 repeat-containing subunit B1</fullName>
        <shortName evidence="7">Katanin p80 subunit B1</shortName>
    </recommendedName>
    <alternativeName>
        <fullName evidence="7">p80 katanin</fullName>
    </alternativeName>
</protein>
<evidence type="ECO:0000256" key="5">
    <source>
        <dbReference type="ARBA" id="ARBA00022737"/>
    </source>
</evidence>
<feature type="repeat" description="WD" evidence="8">
    <location>
        <begin position="98"/>
        <end position="139"/>
    </location>
</feature>
<sequence length="857" mass="96806">MAVQRKLPTKLYEITAHSQKVSCLDIGETGRVLVTGGSDRLVNLFAIGNEKSIQSLDGHHSRIECVRFTCSDDLVYSADENGIIKKWDLNQCESNSTFYGHMKSVRSLDFHPYGDYLVSGSHDTSVRLWDIRNNECIKKYRGHIANVNSVKFSPDGSWIASAGTEGCVIIWDIRMSNKLLEFIENGSPVTCLQFHPYEFLMAAGRNDGSVDLYDLESKQMISRIERREAGGNSVKCITFSDNGECLFVGTTQNISVIGWEPDREFDRIESNWSHLGDMKIINRKLICGGYENRNVTIHAMNLDYVIPFYNPASVVFNHQQSSRKSFNRGNGKLRISIDKKTLSNGSVKINDPISLDAGNLSSPNLSIEMIEEDFEPESLTVSTPDQQFEFYAINKYKNAIDYSNNLTTTNGEEKYQLSKIISDDQQETTTIVHGFPLAENDDYNFEKPTNIEITGYSSDIDTGYYSPNRFILRNVSTHEEFTVNSAQQPDYAPKLPQTTISKPVTTKQKVMESHEKRRSSPPNSIRPTNLRKSSTTSVSTVDLRKIDEQFSNITTASRKPKSRGSSPIRNHNTANSKIRKSESSYQVKNQNQKNLSVQFFTKPQRSKTAIDIKSNGRSSIPRSVQSPTIQHLQQQQQQQIHAINSHQNLIHPTSIPHSITAPHLSNISSHSHETTITTTSTNFSSYETSNEAHDIQVIQSGHDIMFNTLCNRITSLDMIRNHMRTQDLSAAIRALARIKDDSVIVDLLGAILEKSAMWTLDMCVVILPLIYDLLQSDLKFHYQRACDTLRVIIKEFLPVIQSNIDPWTRGLGADIAREERAQKCVECRGWLLKIRCLPENEKIGSSLLPLQKMIVDI</sequence>
<comment type="function">
    <text evidence="7">Participates in a complex which severs microtubules in an ATP-dependent manner. May act to target the enzymatic subunit of this complex to sites of action such as the centrosome. Microtubule severing may promote rapid reorganization of cellular microtubule arrays and the release of microtubules from the centrosome following nucleation.</text>
</comment>
<keyword evidence="3 8" id="KW-0853">WD repeat</keyword>
<accession>A0A9N9WMU7</accession>
<keyword evidence="7" id="KW-0498">Mitosis</keyword>
<dbReference type="GO" id="GO:0005874">
    <property type="term" value="C:microtubule"/>
    <property type="evidence" value="ECO:0007669"/>
    <property type="project" value="UniProtKB-KW"/>
</dbReference>
<feature type="domain" description="Anaphase-promoting complex subunit 4-like WD40" evidence="10">
    <location>
        <begin position="183"/>
        <end position="241"/>
    </location>
</feature>
<dbReference type="GO" id="GO:0051301">
    <property type="term" value="P:cell division"/>
    <property type="evidence" value="ECO:0007669"/>
    <property type="project" value="UniProtKB-KW"/>
</dbReference>
<keyword evidence="6 7" id="KW-0206">Cytoskeleton</keyword>
<feature type="repeat" description="WD" evidence="8">
    <location>
        <begin position="14"/>
        <end position="55"/>
    </location>
</feature>
<dbReference type="InterPro" id="IPR001680">
    <property type="entry name" value="WD40_rpt"/>
</dbReference>
<dbReference type="PROSITE" id="PS50082">
    <property type="entry name" value="WD_REPEATS_2"/>
    <property type="match status" value="5"/>
</dbReference>
<evidence type="ECO:0000313" key="12">
    <source>
        <dbReference type="EMBL" id="CAG9801862.1"/>
    </source>
</evidence>
<evidence type="ECO:0000256" key="2">
    <source>
        <dbReference type="ARBA" id="ARBA00022490"/>
    </source>
</evidence>
<comment type="similarity">
    <text evidence="7">Belongs to the WD repeat KATNB1 family.</text>
</comment>
<evidence type="ECO:0000256" key="4">
    <source>
        <dbReference type="ARBA" id="ARBA00022701"/>
    </source>
</evidence>
<feature type="repeat" description="WD" evidence="8">
    <location>
        <begin position="140"/>
        <end position="181"/>
    </location>
</feature>
<dbReference type="InterPro" id="IPR019775">
    <property type="entry name" value="WD40_repeat_CS"/>
</dbReference>
<reference evidence="12" key="1">
    <citation type="submission" date="2022-01" db="EMBL/GenBank/DDBJ databases">
        <authorList>
            <person name="King R."/>
        </authorList>
    </citation>
    <scope>NUCLEOTIDE SEQUENCE</scope>
</reference>
<feature type="compositionally biased region" description="Polar residues" evidence="9">
    <location>
        <begin position="496"/>
        <end position="508"/>
    </location>
</feature>
<dbReference type="GO" id="GO:0005737">
    <property type="term" value="C:cytoplasm"/>
    <property type="evidence" value="ECO:0007669"/>
    <property type="project" value="UniProtKB-SubCell"/>
</dbReference>
<dbReference type="GO" id="GO:0007019">
    <property type="term" value="P:microtubule depolymerization"/>
    <property type="evidence" value="ECO:0007669"/>
    <property type="project" value="TreeGrafter"/>
</dbReference>
<evidence type="ECO:0000256" key="9">
    <source>
        <dbReference type="SAM" id="MobiDB-lite"/>
    </source>
</evidence>
<comment type="subunit">
    <text evidence="7">Interacts with KATNA1. This interaction enhances the microtubule binding and severing activity of KATNA1 and also targets this activity to the centrosome.</text>
</comment>
<dbReference type="InterPro" id="IPR024977">
    <property type="entry name" value="Apc4-like_WD40_dom"/>
</dbReference>
<feature type="compositionally biased region" description="Polar residues" evidence="9">
    <location>
        <begin position="520"/>
        <end position="540"/>
    </location>
</feature>
<dbReference type="CDD" id="cd00200">
    <property type="entry name" value="WD40"/>
    <property type="match status" value="1"/>
</dbReference>
<dbReference type="InterPro" id="IPR036322">
    <property type="entry name" value="WD40_repeat_dom_sf"/>
</dbReference>
<feature type="region of interest" description="Disordered" evidence="9">
    <location>
        <begin position="484"/>
        <end position="590"/>
    </location>
</feature>
<keyword evidence="4 7" id="KW-0493">Microtubule</keyword>
<dbReference type="HAMAP" id="MF_03022">
    <property type="entry name" value="Katanin_p80_B1"/>
    <property type="match status" value="1"/>
</dbReference>
<organism evidence="12 13">
    <name type="scientific">Chironomus riparius</name>
    <dbReference type="NCBI Taxonomy" id="315576"/>
    <lineage>
        <taxon>Eukaryota</taxon>
        <taxon>Metazoa</taxon>
        <taxon>Ecdysozoa</taxon>
        <taxon>Arthropoda</taxon>
        <taxon>Hexapoda</taxon>
        <taxon>Insecta</taxon>
        <taxon>Pterygota</taxon>
        <taxon>Neoptera</taxon>
        <taxon>Endopterygota</taxon>
        <taxon>Diptera</taxon>
        <taxon>Nematocera</taxon>
        <taxon>Chironomoidea</taxon>
        <taxon>Chironomidae</taxon>
        <taxon>Chironominae</taxon>
        <taxon>Chironomus</taxon>
    </lineage>
</organism>
<dbReference type="InterPro" id="IPR026962">
    <property type="entry name" value="KTNB1"/>
</dbReference>
<dbReference type="Gene3D" id="2.130.10.10">
    <property type="entry name" value="YVTN repeat-like/Quinoprotein amine dehydrogenase"/>
    <property type="match status" value="1"/>
</dbReference>
<dbReference type="OrthoDB" id="10251605at2759"/>
<keyword evidence="5" id="KW-0677">Repeat</keyword>
<dbReference type="EMBL" id="OU895878">
    <property type="protein sequence ID" value="CAG9801862.1"/>
    <property type="molecule type" value="Genomic_DNA"/>
</dbReference>
<dbReference type="GO" id="GO:0008017">
    <property type="term" value="F:microtubule binding"/>
    <property type="evidence" value="ECO:0007669"/>
    <property type="project" value="UniProtKB-UniRule"/>
</dbReference>
<gene>
    <name evidence="7" type="primary">KATNB1</name>
    <name evidence="12" type="ORF">CHIRRI_LOCUS4782</name>
</gene>
<keyword evidence="2 7" id="KW-0963">Cytoplasm</keyword>
<feature type="compositionally biased region" description="Polar residues" evidence="9">
    <location>
        <begin position="549"/>
        <end position="576"/>
    </location>
</feature>
<feature type="repeat" description="WD" evidence="8">
    <location>
        <begin position="182"/>
        <end position="223"/>
    </location>
</feature>
<dbReference type="Pfam" id="PF00400">
    <property type="entry name" value="WD40"/>
    <property type="match status" value="4"/>
</dbReference>
<evidence type="ECO:0000259" key="10">
    <source>
        <dbReference type="Pfam" id="PF12894"/>
    </source>
</evidence>
<keyword evidence="13" id="KW-1185">Reference proteome</keyword>
<keyword evidence="7" id="KW-0131">Cell cycle</keyword>
<evidence type="ECO:0000256" key="7">
    <source>
        <dbReference type="HAMAP-Rule" id="MF_03022"/>
    </source>
</evidence>
<dbReference type="GO" id="GO:0005813">
    <property type="term" value="C:centrosome"/>
    <property type="evidence" value="ECO:0007669"/>
    <property type="project" value="UniProtKB-SubCell"/>
</dbReference>
<feature type="domain" description="Katanin p80 subunit C-terminal" evidence="11">
    <location>
        <begin position="701"/>
        <end position="836"/>
    </location>
</feature>
<dbReference type="InterPro" id="IPR015943">
    <property type="entry name" value="WD40/YVTN_repeat-like_dom_sf"/>
</dbReference>
<dbReference type="GO" id="GO:0000922">
    <property type="term" value="C:spindle pole"/>
    <property type="evidence" value="ECO:0007669"/>
    <property type="project" value="UniProtKB-SubCell"/>
</dbReference>
<evidence type="ECO:0000259" key="11">
    <source>
        <dbReference type="Pfam" id="PF13925"/>
    </source>
</evidence>
<reference evidence="12" key="2">
    <citation type="submission" date="2022-10" db="EMBL/GenBank/DDBJ databases">
        <authorList>
            <consortium name="ENA_rothamsted_submissions"/>
            <consortium name="culmorum"/>
            <person name="King R."/>
        </authorList>
    </citation>
    <scope>NUCLEOTIDE SEQUENCE</scope>
</reference>
<feature type="repeat" description="WD" evidence="8">
    <location>
        <begin position="56"/>
        <end position="97"/>
    </location>
</feature>
<dbReference type="FunFam" id="2.130.10.10:FF:000462">
    <property type="entry name" value="Katanin p80 WD40 repeat-containing subunit B1"/>
    <property type="match status" value="1"/>
</dbReference>
<dbReference type="Proteomes" id="UP001153620">
    <property type="component" value="Chromosome 2"/>
</dbReference>
<proteinExistence type="inferred from homology"/>
<evidence type="ECO:0000256" key="8">
    <source>
        <dbReference type="PROSITE-ProRule" id="PRU00221"/>
    </source>
</evidence>
<dbReference type="Pfam" id="PF12894">
    <property type="entry name" value="ANAPC4_WD40"/>
    <property type="match status" value="1"/>
</dbReference>